<evidence type="ECO:0000313" key="3">
    <source>
        <dbReference type="Proteomes" id="UP001283361"/>
    </source>
</evidence>
<evidence type="ECO:0000256" key="1">
    <source>
        <dbReference type="SAM" id="MobiDB-lite"/>
    </source>
</evidence>
<dbReference type="Proteomes" id="UP001283361">
    <property type="component" value="Unassembled WGS sequence"/>
</dbReference>
<sequence>MLRSRMREPIRLTFLTDRSKWVETWRGDTVKSLSRDRGTYDLASLHSHSLETCRSNSSGMVIRSALIPQYYPPGSARHQVQIQNTALLPARGAADLPGVRVLLPGRRAPSSSQGGCKVKGVFKQLNSRPGQGPGQGRGTTPPDTEAAASEPGQNKT</sequence>
<reference evidence="2" key="1">
    <citation type="journal article" date="2023" name="G3 (Bethesda)">
        <title>A reference genome for the long-term kleptoplast-retaining sea slug Elysia crispata morphotype clarki.</title>
        <authorList>
            <person name="Eastman K.E."/>
            <person name="Pendleton A.L."/>
            <person name="Shaikh M.A."/>
            <person name="Suttiyut T."/>
            <person name="Ogas R."/>
            <person name="Tomko P."/>
            <person name="Gavelis G."/>
            <person name="Widhalm J.R."/>
            <person name="Wisecaver J.H."/>
        </authorList>
    </citation>
    <scope>NUCLEOTIDE SEQUENCE</scope>
    <source>
        <strain evidence="2">ECLA1</strain>
    </source>
</reference>
<keyword evidence="3" id="KW-1185">Reference proteome</keyword>
<proteinExistence type="predicted"/>
<organism evidence="2 3">
    <name type="scientific">Elysia crispata</name>
    <name type="common">lettuce slug</name>
    <dbReference type="NCBI Taxonomy" id="231223"/>
    <lineage>
        <taxon>Eukaryota</taxon>
        <taxon>Metazoa</taxon>
        <taxon>Spiralia</taxon>
        <taxon>Lophotrochozoa</taxon>
        <taxon>Mollusca</taxon>
        <taxon>Gastropoda</taxon>
        <taxon>Heterobranchia</taxon>
        <taxon>Euthyneura</taxon>
        <taxon>Panpulmonata</taxon>
        <taxon>Sacoglossa</taxon>
        <taxon>Placobranchoidea</taxon>
        <taxon>Plakobranchidae</taxon>
        <taxon>Elysia</taxon>
    </lineage>
</organism>
<name>A0AAE1AUX7_9GAST</name>
<comment type="caution">
    <text evidence="2">The sequence shown here is derived from an EMBL/GenBank/DDBJ whole genome shotgun (WGS) entry which is preliminary data.</text>
</comment>
<protein>
    <submittedName>
        <fullName evidence="2">Uncharacterized protein</fullName>
    </submittedName>
</protein>
<dbReference type="AlphaFoldDB" id="A0AAE1AUX7"/>
<accession>A0AAE1AUX7</accession>
<dbReference type="EMBL" id="JAWDGP010001166">
    <property type="protein sequence ID" value="KAK3793871.1"/>
    <property type="molecule type" value="Genomic_DNA"/>
</dbReference>
<feature type="region of interest" description="Disordered" evidence="1">
    <location>
        <begin position="104"/>
        <end position="156"/>
    </location>
</feature>
<gene>
    <name evidence="2" type="ORF">RRG08_033448</name>
</gene>
<evidence type="ECO:0000313" key="2">
    <source>
        <dbReference type="EMBL" id="KAK3793871.1"/>
    </source>
</evidence>